<organism evidence="1 2">
    <name type="scientific">Steinernema hermaphroditum</name>
    <dbReference type="NCBI Taxonomy" id="289476"/>
    <lineage>
        <taxon>Eukaryota</taxon>
        <taxon>Metazoa</taxon>
        <taxon>Ecdysozoa</taxon>
        <taxon>Nematoda</taxon>
        <taxon>Chromadorea</taxon>
        <taxon>Rhabditida</taxon>
        <taxon>Tylenchina</taxon>
        <taxon>Panagrolaimomorpha</taxon>
        <taxon>Strongyloidoidea</taxon>
        <taxon>Steinernematidae</taxon>
        <taxon>Steinernema</taxon>
    </lineage>
</organism>
<accession>A0AA39LDF9</accession>
<gene>
    <name evidence="1" type="ORF">QR680_000347</name>
</gene>
<protein>
    <submittedName>
        <fullName evidence="1">Uncharacterized protein</fullName>
    </submittedName>
</protein>
<evidence type="ECO:0000313" key="1">
    <source>
        <dbReference type="EMBL" id="KAK0393676.1"/>
    </source>
</evidence>
<name>A0AA39LDF9_9BILA</name>
<evidence type="ECO:0000313" key="2">
    <source>
        <dbReference type="Proteomes" id="UP001175271"/>
    </source>
</evidence>
<dbReference type="Proteomes" id="UP001175271">
    <property type="component" value="Unassembled WGS sequence"/>
</dbReference>
<sequence>MTNVCPICRKKILEKPPINWTLKCAVEALMRQTVSNSGCMSCRKFIDTSNRKPFYCSTNWNDMVQFSCSSCYTNNHLKGSFVEVEFDDGLLKPAVLRVVEQLKQ</sequence>
<proteinExistence type="predicted"/>
<dbReference type="EMBL" id="JAUCMV010000005">
    <property type="protein sequence ID" value="KAK0393676.1"/>
    <property type="molecule type" value="Genomic_DNA"/>
</dbReference>
<comment type="caution">
    <text evidence="1">The sequence shown here is derived from an EMBL/GenBank/DDBJ whole genome shotgun (WGS) entry which is preliminary data.</text>
</comment>
<keyword evidence="2" id="KW-1185">Reference proteome</keyword>
<dbReference type="AlphaFoldDB" id="A0AA39LDF9"/>
<reference evidence="1" key="1">
    <citation type="submission" date="2023-06" db="EMBL/GenBank/DDBJ databases">
        <title>Genomic analysis of the entomopathogenic nematode Steinernema hermaphroditum.</title>
        <authorList>
            <person name="Schwarz E.M."/>
            <person name="Heppert J.K."/>
            <person name="Baniya A."/>
            <person name="Schwartz H.T."/>
            <person name="Tan C.-H."/>
            <person name="Antoshechkin I."/>
            <person name="Sternberg P.W."/>
            <person name="Goodrich-Blair H."/>
            <person name="Dillman A.R."/>
        </authorList>
    </citation>
    <scope>NUCLEOTIDE SEQUENCE</scope>
    <source>
        <strain evidence="1">PS9179</strain>
        <tissue evidence="1">Whole animal</tissue>
    </source>
</reference>